<feature type="transmembrane region" description="Helical" evidence="1">
    <location>
        <begin position="50"/>
        <end position="75"/>
    </location>
</feature>
<keyword evidence="1" id="KW-1133">Transmembrane helix</keyword>
<proteinExistence type="predicted"/>
<accession>A0A1Y2CU85</accession>
<evidence type="ECO:0000313" key="2">
    <source>
        <dbReference type="EMBL" id="ORY50394.1"/>
    </source>
</evidence>
<evidence type="ECO:0000313" key="3">
    <source>
        <dbReference type="Proteomes" id="UP000193642"/>
    </source>
</evidence>
<reference evidence="2 3" key="1">
    <citation type="submission" date="2016-07" db="EMBL/GenBank/DDBJ databases">
        <title>Pervasive Adenine N6-methylation of Active Genes in Fungi.</title>
        <authorList>
            <consortium name="DOE Joint Genome Institute"/>
            <person name="Mondo S.J."/>
            <person name="Dannebaum R.O."/>
            <person name="Kuo R.C."/>
            <person name="Labutti K."/>
            <person name="Haridas S."/>
            <person name="Kuo A."/>
            <person name="Salamov A."/>
            <person name="Ahrendt S.R."/>
            <person name="Lipzen A."/>
            <person name="Sullivan W."/>
            <person name="Andreopoulos W.B."/>
            <person name="Clum A."/>
            <person name="Lindquist E."/>
            <person name="Daum C."/>
            <person name="Ramamoorthy G.K."/>
            <person name="Gryganskyi A."/>
            <person name="Culley D."/>
            <person name="Magnuson J.K."/>
            <person name="James T.Y."/>
            <person name="O'Malley M.A."/>
            <person name="Stajich J.E."/>
            <person name="Spatafora J.W."/>
            <person name="Visel A."/>
            <person name="Grigoriev I.V."/>
        </authorList>
    </citation>
    <scope>NUCLEOTIDE SEQUENCE [LARGE SCALE GENOMIC DNA]</scope>
    <source>
        <strain evidence="2 3">JEL800</strain>
    </source>
</reference>
<protein>
    <submittedName>
        <fullName evidence="2">Uncharacterized protein</fullName>
    </submittedName>
</protein>
<sequence length="141" mass="16522">MCGACNGRRLTPRDKLWWIRVLPTQYLIMPVTFLVLESAIIYWFRSNIAIAILSILLLILSGMVWFVMVLVYTLLGAMHCQREQPHDFERNRDGCIWALQCLLLMKWAWKIDLRFGIRGAHSFEMLHSHEATTDQLPLYAK</sequence>
<keyword evidence="1" id="KW-0472">Membrane</keyword>
<evidence type="ECO:0000256" key="1">
    <source>
        <dbReference type="SAM" id="Phobius"/>
    </source>
</evidence>
<comment type="caution">
    <text evidence="2">The sequence shown here is derived from an EMBL/GenBank/DDBJ whole genome shotgun (WGS) entry which is preliminary data.</text>
</comment>
<feature type="transmembrane region" description="Helical" evidence="1">
    <location>
        <begin position="21"/>
        <end position="44"/>
    </location>
</feature>
<gene>
    <name evidence="2" type="ORF">BCR33DRAFT_713212</name>
</gene>
<keyword evidence="1" id="KW-0812">Transmembrane</keyword>
<organism evidence="2 3">
    <name type="scientific">Rhizoclosmatium globosum</name>
    <dbReference type="NCBI Taxonomy" id="329046"/>
    <lineage>
        <taxon>Eukaryota</taxon>
        <taxon>Fungi</taxon>
        <taxon>Fungi incertae sedis</taxon>
        <taxon>Chytridiomycota</taxon>
        <taxon>Chytridiomycota incertae sedis</taxon>
        <taxon>Chytridiomycetes</taxon>
        <taxon>Chytridiales</taxon>
        <taxon>Chytriomycetaceae</taxon>
        <taxon>Rhizoclosmatium</taxon>
    </lineage>
</organism>
<dbReference type="AlphaFoldDB" id="A0A1Y2CU85"/>
<keyword evidence="3" id="KW-1185">Reference proteome</keyword>
<dbReference type="Proteomes" id="UP000193642">
    <property type="component" value="Unassembled WGS sequence"/>
</dbReference>
<name>A0A1Y2CU85_9FUNG</name>
<dbReference type="EMBL" id="MCGO01000007">
    <property type="protein sequence ID" value="ORY50394.1"/>
    <property type="molecule type" value="Genomic_DNA"/>
</dbReference>